<reference evidence="2" key="2">
    <citation type="submission" date="2022-06" db="UniProtKB">
        <authorList>
            <consortium name="EnsemblMetazoa"/>
        </authorList>
    </citation>
    <scope>IDENTIFICATION</scope>
    <source>
        <strain evidence="2">PS312</strain>
    </source>
</reference>
<accession>A0A8R1ULM5</accession>
<dbReference type="EnsemblMetazoa" id="PPA33852.1">
    <property type="protein sequence ID" value="PPA33852.1"/>
    <property type="gene ID" value="WBGene00272221"/>
</dbReference>
<sequence>MLFDAPVDILDMRKCSISSATRQLTRTASRTVLDAVNSMNSALSGSRTELGTEGESTPKEGSIQRPAPFRRFYSSPQLIPKKSPQSPPSSSPPMEDSTRRSSTLPRQSVVSIALAQRMRLLSNLSLSLTNLEPTKD</sequence>
<proteinExistence type="predicted"/>
<protein>
    <submittedName>
        <fullName evidence="2">Uncharacterized protein</fullName>
    </submittedName>
</protein>
<gene>
    <name evidence="2" type="primary">WBGene00272221</name>
</gene>
<dbReference type="Proteomes" id="UP000005239">
    <property type="component" value="Unassembled WGS sequence"/>
</dbReference>
<reference evidence="3" key="1">
    <citation type="journal article" date="2008" name="Nat. Genet.">
        <title>The Pristionchus pacificus genome provides a unique perspective on nematode lifestyle and parasitism.</title>
        <authorList>
            <person name="Dieterich C."/>
            <person name="Clifton S.W."/>
            <person name="Schuster L.N."/>
            <person name="Chinwalla A."/>
            <person name="Delehaunty K."/>
            <person name="Dinkelacker I."/>
            <person name="Fulton L."/>
            <person name="Fulton R."/>
            <person name="Godfrey J."/>
            <person name="Minx P."/>
            <person name="Mitreva M."/>
            <person name="Roeseler W."/>
            <person name="Tian H."/>
            <person name="Witte H."/>
            <person name="Yang S.P."/>
            <person name="Wilson R.K."/>
            <person name="Sommer R.J."/>
        </authorList>
    </citation>
    <scope>NUCLEOTIDE SEQUENCE [LARGE SCALE GENOMIC DNA]</scope>
    <source>
        <strain evidence="3">PS312</strain>
    </source>
</reference>
<feature type="compositionally biased region" description="Polar residues" evidence="1">
    <location>
        <begin position="38"/>
        <end position="49"/>
    </location>
</feature>
<evidence type="ECO:0000313" key="2">
    <source>
        <dbReference type="EnsemblMetazoa" id="PPA33852.1"/>
    </source>
</evidence>
<evidence type="ECO:0000313" key="3">
    <source>
        <dbReference type="Proteomes" id="UP000005239"/>
    </source>
</evidence>
<feature type="region of interest" description="Disordered" evidence="1">
    <location>
        <begin position="38"/>
        <end position="108"/>
    </location>
</feature>
<organism evidence="2 3">
    <name type="scientific">Pristionchus pacificus</name>
    <name type="common">Parasitic nematode worm</name>
    <dbReference type="NCBI Taxonomy" id="54126"/>
    <lineage>
        <taxon>Eukaryota</taxon>
        <taxon>Metazoa</taxon>
        <taxon>Ecdysozoa</taxon>
        <taxon>Nematoda</taxon>
        <taxon>Chromadorea</taxon>
        <taxon>Rhabditida</taxon>
        <taxon>Rhabditina</taxon>
        <taxon>Diplogasteromorpha</taxon>
        <taxon>Diplogasteroidea</taxon>
        <taxon>Neodiplogasteridae</taxon>
        <taxon>Pristionchus</taxon>
    </lineage>
</organism>
<name>A0A2A6CSY6_PRIPA</name>
<dbReference type="AlphaFoldDB" id="A0A2A6CSY6"/>
<accession>A0A2A6CSY6</accession>
<feature type="compositionally biased region" description="Low complexity" evidence="1">
    <location>
        <begin position="74"/>
        <end position="84"/>
    </location>
</feature>
<keyword evidence="3" id="KW-1185">Reference proteome</keyword>
<evidence type="ECO:0000256" key="1">
    <source>
        <dbReference type="SAM" id="MobiDB-lite"/>
    </source>
</evidence>